<sequence length="281" mass="29676">MKIVRILLTSCALVFALMFSKPAYADYTASYVVEQAGSSSTSVANSYFTQPAKIAIAGQQYRVTMTISTADSLGAYPVKILNIAGQQPSVSKWATGGRHYYAFSFTTANLVNRLNGSMQVDINSINYHHTYGFGVVINAGGVPEIASSSVSRQTSAVTSASTVQNTKASTATTQATSKSTSRSATKSTSQAQRTAKAATNQTSSSSKKVTKTAKQTAKKGTTSRASSKKKSGTSKPTVAQQKNTSQQTKQQKMNKITASIGIGVVAIGAIGGGIWWYRHHV</sequence>
<keyword evidence="2" id="KW-0964">Secreted</keyword>
<dbReference type="GeneID" id="94546594"/>
<keyword evidence="4" id="KW-0572">Peptidoglycan-anchor</keyword>
<accession>A0A288Q737</accession>
<reference evidence="8 9" key="1">
    <citation type="submission" date="2018-07" db="EMBL/GenBank/DDBJ databases">
        <title>Genomic Encyclopedia of Type Strains, Phase III (KMG-III): the genomes of soil and plant-associated and newly described type strains.</title>
        <authorList>
            <person name="Whitman W."/>
        </authorList>
    </citation>
    <scope>NUCLEOTIDE SEQUENCE [LARGE SCALE GENOMIC DNA]</scope>
    <source>
        <strain evidence="8 9">CECT 7031</strain>
    </source>
</reference>
<dbReference type="PANTHER" id="PTHR37824:SF1">
    <property type="entry name" value="IRON-REGULATED SURFACE DETERMINANT PROTEIN C"/>
    <property type="match status" value="1"/>
</dbReference>
<dbReference type="Pfam" id="PF05031">
    <property type="entry name" value="NEAT"/>
    <property type="match status" value="1"/>
</dbReference>
<evidence type="ECO:0000256" key="1">
    <source>
        <dbReference type="ARBA" id="ARBA00004168"/>
    </source>
</evidence>
<evidence type="ECO:0000256" key="3">
    <source>
        <dbReference type="ARBA" id="ARBA00022729"/>
    </source>
</evidence>
<dbReference type="InterPro" id="IPR050436">
    <property type="entry name" value="IsdA"/>
</dbReference>
<dbReference type="CDD" id="cd06920">
    <property type="entry name" value="NEAT"/>
    <property type="match status" value="1"/>
</dbReference>
<evidence type="ECO:0000256" key="4">
    <source>
        <dbReference type="ARBA" id="ARBA00023088"/>
    </source>
</evidence>
<feature type="transmembrane region" description="Helical" evidence="6">
    <location>
        <begin position="256"/>
        <end position="277"/>
    </location>
</feature>
<feature type="compositionally biased region" description="Low complexity" evidence="5">
    <location>
        <begin position="233"/>
        <end position="252"/>
    </location>
</feature>
<evidence type="ECO:0000313" key="9">
    <source>
        <dbReference type="Proteomes" id="UP000254912"/>
    </source>
</evidence>
<keyword evidence="6" id="KW-1133">Transmembrane helix</keyword>
<dbReference type="Proteomes" id="UP000254912">
    <property type="component" value="Unassembled WGS sequence"/>
</dbReference>
<feature type="signal peptide" evidence="7">
    <location>
        <begin position="1"/>
        <end position="25"/>
    </location>
</feature>
<keyword evidence="6" id="KW-0472">Membrane</keyword>
<keyword evidence="9" id="KW-1185">Reference proteome</keyword>
<dbReference type="SUPFAM" id="SSF158911">
    <property type="entry name" value="NEAT domain-like"/>
    <property type="match status" value="1"/>
</dbReference>
<dbReference type="AlphaFoldDB" id="A0A288Q737"/>
<dbReference type="PROSITE" id="PS50978">
    <property type="entry name" value="NEAT"/>
    <property type="match status" value="1"/>
</dbReference>
<dbReference type="InterPro" id="IPR006635">
    <property type="entry name" value="NEAT_dom"/>
</dbReference>
<organism evidence="8 9">
    <name type="scientific">Weissella soli</name>
    <dbReference type="NCBI Taxonomy" id="155866"/>
    <lineage>
        <taxon>Bacteria</taxon>
        <taxon>Bacillati</taxon>
        <taxon>Bacillota</taxon>
        <taxon>Bacilli</taxon>
        <taxon>Lactobacillales</taxon>
        <taxon>Lactobacillaceae</taxon>
        <taxon>Weissella</taxon>
    </lineage>
</organism>
<feature type="compositionally biased region" description="Low complexity" evidence="5">
    <location>
        <begin position="201"/>
        <end position="225"/>
    </location>
</feature>
<feature type="compositionally biased region" description="Low complexity" evidence="5">
    <location>
        <begin position="166"/>
        <end position="192"/>
    </location>
</feature>
<keyword evidence="2" id="KW-0134">Cell wall</keyword>
<dbReference type="InterPro" id="IPR037250">
    <property type="entry name" value="NEAT_dom_sf"/>
</dbReference>
<evidence type="ECO:0000256" key="2">
    <source>
        <dbReference type="ARBA" id="ARBA00022512"/>
    </source>
</evidence>
<feature type="region of interest" description="Disordered" evidence="5">
    <location>
        <begin position="158"/>
        <end position="252"/>
    </location>
</feature>
<evidence type="ECO:0000256" key="5">
    <source>
        <dbReference type="SAM" id="MobiDB-lite"/>
    </source>
</evidence>
<comment type="caution">
    <text evidence="8">The sequence shown here is derived from an EMBL/GenBank/DDBJ whole genome shotgun (WGS) entry which is preliminary data.</text>
</comment>
<evidence type="ECO:0000256" key="6">
    <source>
        <dbReference type="SAM" id="Phobius"/>
    </source>
</evidence>
<keyword evidence="6" id="KW-0812">Transmembrane</keyword>
<dbReference type="PANTHER" id="PTHR37824">
    <property type="entry name" value="IRON-REGULATED SURFACE DETERMINANT PROTEIN C"/>
    <property type="match status" value="1"/>
</dbReference>
<dbReference type="KEGG" id="wso:WSWS_01409"/>
<proteinExistence type="predicted"/>
<dbReference type="EMBL" id="QRAS01000003">
    <property type="protein sequence ID" value="RDL05250.1"/>
    <property type="molecule type" value="Genomic_DNA"/>
</dbReference>
<name>A0A288Q737_9LACO</name>
<comment type="subcellular location">
    <subcellularLocation>
        <location evidence="1">Secreted</location>
        <location evidence="1">Cell wall</location>
        <topology evidence="1">Peptidoglycan-anchor</topology>
    </subcellularLocation>
</comment>
<dbReference type="Gene3D" id="2.60.40.1850">
    <property type="match status" value="1"/>
</dbReference>
<feature type="chain" id="PRO_5044277936" evidence="7">
    <location>
        <begin position="26"/>
        <end position="281"/>
    </location>
</feature>
<protein>
    <submittedName>
        <fullName evidence="8">Iron transport-associated protein</fullName>
    </submittedName>
</protein>
<evidence type="ECO:0000256" key="7">
    <source>
        <dbReference type="SAM" id="SignalP"/>
    </source>
</evidence>
<evidence type="ECO:0000313" key="8">
    <source>
        <dbReference type="EMBL" id="RDL05250.1"/>
    </source>
</evidence>
<keyword evidence="3 7" id="KW-0732">Signal</keyword>
<gene>
    <name evidence="8" type="ORF">DFP99_1199</name>
</gene>
<dbReference type="RefSeq" id="WP_070230590.1">
    <property type="nucleotide sequence ID" value="NZ_BJYO01000005.1"/>
</dbReference>